<feature type="signal peptide" evidence="1">
    <location>
        <begin position="1"/>
        <end position="22"/>
    </location>
</feature>
<name>A0A1L9TTP5_9EURO</name>
<organism evidence="2 3">
    <name type="scientific">Aspergillus sydowii CBS 593.65</name>
    <dbReference type="NCBI Taxonomy" id="1036612"/>
    <lineage>
        <taxon>Eukaryota</taxon>
        <taxon>Fungi</taxon>
        <taxon>Dikarya</taxon>
        <taxon>Ascomycota</taxon>
        <taxon>Pezizomycotina</taxon>
        <taxon>Eurotiomycetes</taxon>
        <taxon>Eurotiomycetidae</taxon>
        <taxon>Eurotiales</taxon>
        <taxon>Aspergillaceae</taxon>
        <taxon>Aspergillus</taxon>
        <taxon>Aspergillus subgen. Nidulantes</taxon>
    </lineage>
</organism>
<dbReference type="GeneID" id="63765115"/>
<evidence type="ECO:0008006" key="4">
    <source>
        <dbReference type="Google" id="ProtNLM"/>
    </source>
</evidence>
<accession>A0A1L9TTP5</accession>
<dbReference type="EMBL" id="KV878583">
    <property type="protein sequence ID" value="OJJ62653.1"/>
    <property type="molecule type" value="Genomic_DNA"/>
</dbReference>
<dbReference type="AlphaFoldDB" id="A0A1L9TTP5"/>
<dbReference type="Proteomes" id="UP000184356">
    <property type="component" value="Unassembled WGS sequence"/>
</dbReference>
<keyword evidence="1" id="KW-0732">Signal</keyword>
<proteinExistence type="predicted"/>
<dbReference type="OrthoDB" id="4404521at2759"/>
<sequence length="129" mass="13779">MILSKQIPIFAALMALAPSVLADCSISLSFTRTQNPIVGGDNTHTCSAEVDYGNGQTEILAEACNEVSSSRCYTSQLPNTICVHTNSDLSDGYVDYGAEHKDFNEDGCEKDKWATIAGDGATTKCTFPC</sequence>
<protein>
    <recommendedName>
        <fullName evidence="4">Cyanovirin-N domain-containing protein</fullName>
    </recommendedName>
</protein>
<dbReference type="RefSeq" id="XP_040706459.1">
    <property type="nucleotide sequence ID" value="XM_040849042.1"/>
</dbReference>
<reference evidence="3" key="1">
    <citation type="journal article" date="2017" name="Genome Biol.">
        <title>Comparative genomics reveals high biological diversity and specific adaptations in the industrially and medically important fungal genus Aspergillus.</title>
        <authorList>
            <person name="de Vries R.P."/>
            <person name="Riley R."/>
            <person name="Wiebenga A."/>
            <person name="Aguilar-Osorio G."/>
            <person name="Amillis S."/>
            <person name="Uchima C.A."/>
            <person name="Anderluh G."/>
            <person name="Asadollahi M."/>
            <person name="Askin M."/>
            <person name="Barry K."/>
            <person name="Battaglia E."/>
            <person name="Bayram O."/>
            <person name="Benocci T."/>
            <person name="Braus-Stromeyer S.A."/>
            <person name="Caldana C."/>
            <person name="Canovas D."/>
            <person name="Cerqueira G.C."/>
            <person name="Chen F."/>
            <person name="Chen W."/>
            <person name="Choi C."/>
            <person name="Clum A."/>
            <person name="Dos Santos R.A."/>
            <person name="Damasio A.R."/>
            <person name="Diallinas G."/>
            <person name="Emri T."/>
            <person name="Fekete E."/>
            <person name="Flipphi M."/>
            <person name="Freyberg S."/>
            <person name="Gallo A."/>
            <person name="Gournas C."/>
            <person name="Habgood R."/>
            <person name="Hainaut M."/>
            <person name="Harispe M.L."/>
            <person name="Henrissat B."/>
            <person name="Hilden K.S."/>
            <person name="Hope R."/>
            <person name="Hossain A."/>
            <person name="Karabika E."/>
            <person name="Karaffa L."/>
            <person name="Karanyi Z."/>
            <person name="Krasevec N."/>
            <person name="Kuo A."/>
            <person name="Kusch H."/>
            <person name="LaButti K."/>
            <person name="Lagendijk E.L."/>
            <person name="Lapidus A."/>
            <person name="Levasseur A."/>
            <person name="Lindquist E."/>
            <person name="Lipzen A."/>
            <person name="Logrieco A.F."/>
            <person name="MacCabe A."/>
            <person name="Maekelae M.R."/>
            <person name="Malavazi I."/>
            <person name="Melin P."/>
            <person name="Meyer V."/>
            <person name="Mielnichuk N."/>
            <person name="Miskei M."/>
            <person name="Molnar A.P."/>
            <person name="Mule G."/>
            <person name="Ngan C.Y."/>
            <person name="Orejas M."/>
            <person name="Orosz E."/>
            <person name="Ouedraogo J.P."/>
            <person name="Overkamp K.M."/>
            <person name="Park H.-S."/>
            <person name="Perrone G."/>
            <person name="Piumi F."/>
            <person name="Punt P.J."/>
            <person name="Ram A.F."/>
            <person name="Ramon A."/>
            <person name="Rauscher S."/>
            <person name="Record E."/>
            <person name="Riano-Pachon D.M."/>
            <person name="Robert V."/>
            <person name="Roehrig J."/>
            <person name="Ruller R."/>
            <person name="Salamov A."/>
            <person name="Salih N.S."/>
            <person name="Samson R.A."/>
            <person name="Sandor E."/>
            <person name="Sanguinetti M."/>
            <person name="Schuetze T."/>
            <person name="Sepcic K."/>
            <person name="Shelest E."/>
            <person name="Sherlock G."/>
            <person name="Sophianopoulou V."/>
            <person name="Squina F.M."/>
            <person name="Sun H."/>
            <person name="Susca A."/>
            <person name="Todd R.B."/>
            <person name="Tsang A."/>
            <person name="Unkles S.E."/>
            <person name="van de Wiele N."/>
            <person name="van Rossen-Uffink D."/>
            <person name="Oliveira J.V."/>
            <person name="Vesth T.C."/>
            <person name="Visser J."/>
            <person name="Yu J.-H."/>
            <person name="Zhou M."/>
            <person name="Andersen M.R."/>
            <person name="Archer D.B."/>
            <person name="Baker S.E."/>
            <person name="Benoit I."/>
            <person name="Brakhage A.A."/>
            <person name="Braus G.H."/>
            <person name="Fischer R."/>
            <person name="Frisvad J.C."/>
            <person name="Goldman G.H."/>
            <person name="Houbraken J."/>
            <person name="Oakley B."/>
            <person name="Pocsi I."/>
            <person name="Scazzocchio C."/>
            <person name="Seiboth B."/>
            <person name="vanKuyk P.A."/>
            <person name="Wortman J."/>
            <person name="Dyer P.S."/>
            <person name="Grigoriev I.V."/>
        </authorList>
    </citation>
    <scope>NUCLEOTIDE SEQUENCE [LARGE SCALE GENOMIC DNA]</scope>
    <source>
        <strain evidence="3">CBS 593.65</strain>
    </source>
</reference>
<evidence type="ECO:0000256" key="1">
    <source>
        <dbReference type="SAM" id="SignalP"/>
    </source>
</evidence>
<keyword evidence="3" id="KW-1185">Reference proteome</keyword>
<gene>
    <name evidence="2" type="ORF">ASPSYDRAFT_55464</name>
</gene>
<evidence type="ECO:0000313" key="2">
    <source>
        <dbReference type="EMBL" id="OJJ62653.1"/>
    </source>
</evidence>
<feature type="chain" id="PRO_5013177236" description="Cyanovirin-N domain-containing protein" evidence="1">
    <location>
        <begin position="23"/>
        <end position="129"/>
    </location>
</feature>
<evidence type="ECO:0000313" key="3">
    <source>
        <dbReference type="Proteomes" id="UP000184356"/>
    </source>
</evidence>
<dbReference type="VEuPathDB" id="FungiDB:ASPSYDRAFT_55464"/>